<reference evidence="2" key="1">
    <citation type="submission" date="2020-05" db="EMBL/GenBank/DDBJ databases">
        <title>Novel species in genus Nocardioides.</title>
        <authorList>
            <person name="Zhang G."/>
        </authorList>
    </citation>
    <scope>NUCLEOTIDE SEQUENCE [LARGE SCALE GENOMIC DNA]</scope>
    <source>
        <strain evidence="2">zg-1050</strain>
    </source>
</reference>
<accession>A0A6M8IZX6</accession>
<keyword evidence="2" id="KW-1185">Reference proteome</keyword>
<organism evidence="1 2">
    <name type="scientific">Berryella wangjianweii</name>
    <dbReference type="NCBI Taxonomy" id="2734634"/>
    <lineage>
        <taxon>Bacteria</taxon>
        <taxon>Bacillati</taxon>
        <taxon>Actinomycetota</taxon>
        <taxon>Coriobacteriia</taxon>
        <taxon>Eggerthellales</taxon>
        <taxon>Eggerthellaceae</taxon>
        <taxon>Berryella</taxon>
    </lineage>
</organism>
<sequence>MTPFNPLDKQNLAISIANALDEAEPVALDKLERFEGAGVYAIYYLGGFLAYRPTAECNRVVLNYPIYVGKASSKGARKGAFDAAEPSGAPLYNRLRQHSRSIEQAVNLDISDLFCKYLVVDDLWVALGESLLIARHAPIWNVLVEGFGNHDPGSGRHAGMRPKWDTLHPGRLWADQLRPNAMSAQQIHDEALNYLVERYEGISYTFSDSALKLRRQDDKARRDKPFGRV</sequence>
<dbReference type="InterPro" id="IPR018575">
    <property type="entry name" value="Restrct_endonuc_II_Eco29kI"/>
</dbReference>
<gene>
    <name evidence="1" type="ORF">HLV38_01175</name>
</gene>
<evidence type="ECO:0000313" key="2">
    <source>
        <dbReference type="Proteomes" id="UP000503297"/>
    </source>
</evidence>
<dbReference type="EMBL" id="CP053716">
    <property type="protein sequence ID" value="QKF06884.1"/>
    <property type="molecule type" value="Genomic_DNA"/>
</dbReference>
<dbReference type="KEGG" id="bwa:HLV38_01175"/>
<keyword evidence="1" id="KW-0255">Endonuclease</keyword>
<name>A0A6M8IZX6_9ACTN</name>
<dbReference type="RefSeq" id="WP_173163548.1">
    <property type="nucleotide sequence ID" value="NZ_CP053716.1"/>
</dbReference>
<dbReference type="GO" id="GO:0004519">
    <property type="term" value="F:endonuclease activity"/>
    <property type="evidence" value="ECO:0007669"/>
    <property type="project" value="UniProtKB-KW"/>
</dbReference>
<keyword evidence="1" id="KW-0378">Hydrolase</keyword>
<evidence type="ECO:0000313" key="1">
    <source>
        <dbReference type="EMBL" id="QKF06884.1"/>
    </source>
</evidence>
<proteinExistence type="predicted"/>
<keyword evidence="1" id="KW-0540">Nuclease</keyword>
<dbReference type="REBASE" id="391581">
    <property type="entry name" value="Eba1050ORF1170P"/>
</dbReference>
<protein>
    <submittedName>
        <fullName evidence="1">Eco29kI family restriction endonuclease</fullName>
    </submittedName>
</protein>
<dbReference type="Pfam" id="PF09517">
    <property type="entry name" value="RE_Eco29kI"/>
    <property type="match status" value="1"/>
</dbReference>
<dbReference type="AlphaFoldDB" id="A0A6M8IZX6"/>
<dbReference type="Proteomes" id="UP000503297">
    <property type="component" value="Chromosome"/>
</dbReference>